<keyword evidence="3" id="KW-0808">Transferase</keyword>
<evidence type="ECO:0000259" key="10">
    <source>
        <dbReference type="PROSITE" id="PS50109"/>
    </source>
</evidence>
<dbReference type="PROSITE" id="PS50109">
    <property type="entry name" value="HIS_KIN"/>
    <property type="match status" value="1"/>
</dbReference>
<keyword evidence="7" id="KW-0067">ATP-binding</keyword>
<dbReference type="GO" id="GO:0005886">
    <property type="term" value="C:plasma membrane"/>
    <property type="evidence" value="ECO:0007669"/>
    <property type="project" value="UniProtKB-SubCell"/>
</dbReference>
<evidence type="ECO:0000259" key="11">
    <source>
        <dbReference type="PROSITE" id="PS50885"/>
    </source>
</evidence>
<dbReference type="CDD" id="cd12912">
    <property type="entry name" value="PDC2_MCP_like"/>
    <property type="match status" value="1"/>
</dbReference>
<dbReference type="Pfam" id="PF00672">
    <property type="entry name" value="HAMP"/>
    <property type="match status" value="1"/>
</dbReference>
<dbReference type="Proteomes" id="UP000693672">
    <property type="component" value="Unassembled WGS sequence"/>
</dbReference>
<gene>
    <name evidence="12" type="ORF">PAESOLCIP111_00049</name>
</gene>
<dbReference type="Pfam" id="PF02518">
    <property type="entry name" value="HATPase_c"/>
    <property type="match status" value="1"/>
</dbReference>
<keyword evidence="13" id="KW-1185">Reference proteome</keyword>
<dbReference type="RefSeq" id="WP_218089891.1">
    <property type="nucleotide sequence ID" value="NZ_CAJVAS010000001.1"/>
</dbReference>
<comment type="caution">
    <text evidence="12">The sequence shown here is derived from an EMBL/GenBank/DDBJ whole genome shotgun (WGS) entry which is preliminary data.</text>
</comment>
<evidence type="ECO:0000256" key="7">
    <source>
        <dbReference type="ARBA" id="ARBA00022840"/>
    </source>
</evidence>
<reference evidence="12" key="1">
    <citation type="submission" date="2021-06" db="EMBL/GenBank/DDBJ databases">
        <authorList>
            <person name="Criscuolo A."/>
        </authorList>
    </citation>
    <scope>NUCLEOTIDE SEQUENCE</scope>
    <source>
        <strain evidence="12">CIP111600</strain>
    </source>
</reference>
<organism evidence="12 13">
    <name type="scientific">Paenibacillus solanacearum</name>
    <dbReference type="NCBI Taxonomy" id="2048548"/>
    <lineage>
        <taxon>Bacteria</taxon>
        <taxon>Bacillati</taxon>
        <taxon>Bacillota</taxon>
        <taxon>Bacilli</taxon>
        <taxon>Bacillales</taxon>
        <taxon>Paenibacillaceae</taxon>
        <taxon>Paenibacillus</taxon>
    </lineage>
</organism>
<dbReference type="CDD" id="cd06225">
    <property type="entry name" value="HAMP"/>
    <property type="match status" value="1"/>
</dbReference>
<evidence type="ECO:0000313" key="13">
    <source>
        <dbReference type="Proteomes" id="UP000693672"/>
    </source>
</evidence>
<dbReference type="GO" id="GO:0005524">
    <property type="term" value="F:ATP binding"/>
    <property type="evidence" value="ECO:0007669"/>
    <property type="project" value="UniProtKB-KW"/>
</dbReference>
<evidence type="ECO:0000313" key="12">
    <source>
        <dbReference type="EMBL" id="CAG7595641.1"/>
    </source>
</evidence>
<sequence>MMRWRDWHYRCSIKTKILTLVLSACFVSIAMMAAFTSYYYTESAKADFYYMAQDSTARINHQLDRYFTQLAQSTYASIAGPLPSPWLDHNPESGMLQSWLLHGEKFSREQEALVEGIMTRYIAINYSNIIGIVLRSTDNRLAYSKDNSLNVSMTGSAPWFKSGLFDRLTVAPFYYNPNGAAAAYPFITLIVPVYDPNTLKLTGNLNIAMSISEVQSILGQARLGRTGYFFIVDSKGDIVYHPDVQLAGQALKDTYLGGLKLSEKNDTYERNGETILVSHNRSELTGWNIVAYVPMSEMATGLNVARNSTLAIMSGMIAVSLLCIPRMVGWVVRPIVRLRNLMKQVERGDLSASAEVNPGKDEIQQLNGSFNQMTAKLRELIHTVHDLQMKEMHLQLKQRDAIIQALQNQINPHLLYNSLEIIKSIAFIEKVPAIEKMATHLASVYRYSSKMPRPEVPLRDELHVLQNYLEMIRIRFGSKFQSELTVDERYMDLYIIKLSLQPLVENCVKYAVEPKNGRATIRITAYEEDGDLMIEVADNGNGFSPEALHSLRSHMEQAEQHDGPAPEEQSVGIANVHARMILNYGASYGVRIRSQEGKGSTLSLRFPVRTQAGS</sequence>
<dbReference type="SMART" id="SM00387">
    <property type="entry name" value="HATPase_c"/>
    <property type="match status" value="1"/>
</dbReference>
<evidence type="ECO:0000256" key="2">
    <source>
        <dbReference type="ARBA" id="ARBA00022475"/>
    </source>
</evidence>
<protein>
    <recommendedName>
        <fullName evidence="14">Histidine kinase</fullName>
    </recommendedName>
</protein>
<dbReference type="PANTHER" id="PTHR34220">
    <property type="entry name" value="SENSOR HISTIDINE KINASE YPDA"/>
    <property type="match status" value="1"/>
</dbReference>
<dbReference type="InterPro" id="IPR003660">
    <property type="entry name" value="HAMP_dom"/>
</dbReference>
<accession>A0A916NK24</accession>
<evidence type="ECO:0000256" key="9">
    <source>
        <dbReference type="ARBA" id="ARBA00023136"/>
    </source>
</evidence>
<keyword evidence="6" id="KW-0418">Kinase</keyword>
<keyword evidence="9" id="KW-0472">Membrane</keyword>
<name>A0A916NK24_9BACL</name>
<dbReference type="PANTHER" id="PTHR34220:SF7">
    <property type="entry name" value="SENSOR HISTIDINE KINASE YPDA"/>
    <property type="match status" value="1"/>
</dbReference>
<dbReference type="Pfam" id="PF06580">
    <property type="entry name" value="His_kinase"/>
    <property type="match status" value="1"/>
</dbReference>
<keyword evidence="2" id="KW-1003">Cell membrane</keyword>
<feature type="domain" description="Histidine kinase" evidence="10">
    <location>
        <begin position="500"/>
        <end position="610"/>
    </location>
</feature>
<evidence type="ECO:0000256" key="1">
    <source>
        <dbReference type="ARBA" id="ARBA00004651"/>
    </source>
</evidence>
<comment type="subcellular location">
    <subcellularLocation>
        <location evidence="1">Cell membrane</location>
        <topology evidence="1">Multi-pass membrane protein</topology>
    </subcellularLocation>
</comment>
<dbReference type="PROSITE" id="PS50885">
    <property type="entry name" value="HAMP"/>
    <property type="match status" value="1"/>
</dbReference>
<keyword evidence="4" id="KW-0812">Transmembrane</keyword>
<evidence type="ECO:0008006" key="14">
    <source>
        <dbReference type="Google" id="ProtNLM"/>
    </source>
</evidence>
<dbReference type="EMBL" id="CAJVAS010000001">
    <property type="protein sequence ID" value="CAG7595641.1"/>
    <property type="molecule type" value="Genomic_DNA"/>
</dbReference>
<evidence type="ECO:0000256" key="3">
    <source>
        <dbReference type="ARBA" id="ARBA00022679"/>
    </source>
</evidence>
<dbReference type="GO" id="GO:0000155">
    <property type="term" value="F:phosphorelay sensor kinase activity"/>
    <property type="evidence" value="ECO:0007669"/>
    <property type="project" value="InterPro"/>
</dbReference>
<proteinExistence type="predicted"/>
<dbReference type="InterPro" id="IPR003594">
    <property type="entry name" value="HATPase_dom"/>
</dbReference>
<dbReference type="SMART" id="SM00304">
    <property type="entry name" value="HAMP"/>
    <property type="match status" value="1"/>
</dbReference>
<keyword evidence="5" id="KW-0547">Nucleotide-binding</keyword>
<dbReference type="InterPro" id="IPR033479">
    <property type="entry name" value="dCache_1"/>
</dbReference>
<dbReference type="InterPro" id="IPR050640">
    <property type="entry name" value="Bact_2-comp_sensor_kinase"/>
</dbReference>
<evidence type="ECO:0000256" key="8">
    <source>
        <dbReference type="ARBA" id="ARBA00022989"/>
    </source>
</evidence>
<evidence type="ECO:0000256" key="6">
    <source>
        <dbReference type="ARBA" id="ARBA00022777"/>
    </source>
</evidence>
<evidence type="ECO:0000256" key="4">
    <source>
        <dbReference type="ARBA" id="ARBA00022692"/>
    </source>
</evidence>
<dbReference type="AlphaFoldDB" id="A0A916NK24"/>
<dbReference type="InterPro" id="IPR005467">
    <property type="entry name" value="His_kinase_dom"/>
</dbReference>
<feature type="domain" description="HAMP" evidence="11">
    <location>
        <begin position="329"/>
        <end position="382"/>
    </location>
</feature>
<dbReference type="Pfam" id="PF02743">
    <property type="entry name" value="dCache_1"/>
    <property type="match status" value="1"/>
</dbReference>
<dbReference type="InterPro" id="IPR010559">
    <property type="entry name" value="Sig_transdc_His_kin_internal"/>
</dbReference>
<keyword evidence="8" id="KW-1133">Transmembrane helix</keyword>
<evidence type="ECO:0000256" key="5">
    <source>
        <dbReference type="ARBA" id="ARBA00022741"/>
    </source>
</evidence>